<evidence type="ECO:0000259" key="9">
    <source>
        <dbReference type="PROSITE" id="PS51819"/>
    </source>
</evidence>
<keyword evidence="4 8" id="KW-0058">Aromatic hydrocarbons catabolism</keyword>
<evidence type="ECO:0000256" key="2">
    <source>
        <dbReference type="ARBA" id="ARBA00008784"/>
    </source>
</evidence>
<dbReference type="InterPro" id="IPR029068">
    <property type="entry name" value="Glyas_Bleomycin-R_OHBP_Dase"/>
</dbReference>
<keyword evidence="5 8" id="KW-0223">Dioxygenase</keyword>
<evidence type="ECO:0000256" key="5">
    <source>
        <dbReference type="ARBA" id="ARBA00022964"/>
    </source>
</evidence>
<feature type="domain" description="VOC" evidence="9">
    <location>
        <begin position="10"/>
        <end position="142"/>
    </location>
</feature>
<protein>
    <submittedName>
        <fullName evidence="10">VOC family protein</fullName>
    </submittedName>
</protein>
<dbReference type="PROSITE" id="PS00082">
    <property type="entry name" value="EXTRADIOL_DIOXYGENAS"/>
    <property type="match status" value="1"/>
</dbReference>
<dbReference type="InterPro" id="IPR004360">
    <property type="entry name" value="Glyas_Fos-R_dOase_dom"/>
</dbReference>
<dbReference type="Pfam" id="PF00903">
    <property type="entry name" value="Glyoxalase"/>
    <property type="match status" value="1"/>
</dbReference>
<comment type="caution">
    <text evidence="10">The sequence shown here is derived from an EMBL/GenBank/DDBJ whole genome shotgun (WGS) entry which is preliminary data.</text>
</comment>
<dbReference type="Proteomes" id="UP000463224">
    <property type="component" value="Unassembled WGS sequence"/>
</dbReference>
<keyword evidence="11" id="KW-1185">Reference proteome</keyword>
<keyword evidence="6 8" id="KW-0560">Oxidoreductase</keyword>
<evidence type="ECO:0000256" key="1">
    <source>
        <dbReference type="ARBA" id="ARBA00001954"/>
    </source>
</evidence>
<dbReference type="PANTHER" id="PTHR36113:SF6">
    <property type="entry name" value="FOSFOMYCIN RESISTANCE PROTEIN FOSX"/>
    <property type="match status" value="1"/>
</dbReference>
<keyword evidence="3" id="KW-0479">Metal-binding</keyword>
<dbReference type="SUPFAM" id="SSF54593">
    <property type="entry name" value="Glyoxalase/Bleomycin resistance protein/Dihydroxybiphenyl dioxygenase"/>
    <property type="match status" value="1"/>
</dbReference>
<keyword evidence="7 8" id="KW-0408">Iron</keyword>
<evidence type="ECO:0000313" key="10">
    <source>
        <dbReference type="EMBL" id="MVA96231.1"/>
    </source>
</evidence>
<dbReference type="InterPro" id="IPR037523">
    <property type="entry name" value="VOC_core"/>
</dbReference>
<dbReference type="PROSITE" id="PS51819">
    <property type="entry name" value="VOC"/>
    <property type="match status" value="1"/>
</dbReference>
<evidence type="ECO:0000256" key="3">
    <source>
        <dbReference type="ARBA" id="ARBA00022723"/>
    </source>
</evidence>
<dbReference type="CDD" id="cd06587">
    <property type="entry name" value="VOC"/>
    <property type="match status" value="1"/>
</dbReference>
<reference evidence="10 11" key="1">
    <citation type="submission" date="2019-12" db="EMBL/GenBank/DDBJ databases">
        <title>Nitratireductor arenosus sp. nov., Isolated from sea sand, Jeju island, South Korea.</title>
        <authorList>
            <person name="Kim W."/>
        </authorList>
    </citation>
    <scope>NUCLEOTIDE SEQUENCE [LARGE SCALE GENOMIC DNA]</scope>
    <source>
        <strain evidence="10 11">CAU 1489</strain>
    </source>
</reference>
<evidence type="ECO:0000313" key="11">
    <source>
        <dbReference type="Proteomes" id="UP000463224"/>
    </source>
</evidence>
<comment type="cofactor">
    <cofactor evidence="1 8">
        <name>Fe(2+)</name>
        <dbReference type="ChEBI" id="CHEBI:29033"/>
    </cofactor>
</comment>
<comment type="similarity">
    <text evidence="2 8">Belongs to the extradiol ring-cleavage dioxygenase family.</text>
</comment>
<gene>
    <name evidence="10" type="ORF">GN330_03070</name>
</gene>
<evidence type="ECO:0000256" key="8">
    <source>
        <dbReference type="RuleBase" id="RU000683"/>
    </source>
</evidence>
<dbReference type="EMBL" id="WPHG01000001">
    <property type="protein sequence ID" value="MVA96231.1"/>
    <property type="molecule type" value="Genomic_DNA"/>
</dbReference>
<organism evidence="10 11">
    <name type="scientific">Nitratireductor arenosus</name>
    <dbReference type="NCBI Taxonomy" id="2682096"/>
    <lineage>
        <taxon>Bacteria</taxon>
        <taxon>Pseudomonadati</taxon>
        <taxon>Pseudomonadota</taxon>
        <taxon>Alphaproteobacteria</taxon>
        <taxon>Hyphomicrobiales</taxon>
        <taxon>Phyllobacteriaceae</taxon>
        <taxon>Nitratireductor</taxon>
    </lineage>
</organism>
<dbReference type="AlphaFoldDB" id="A0A844QE05"/>
<accession>A0A844QE05</accession>
<dbReference type="PANTHER" id="PTHR36113">
    <property type="entry name" value="LYASE, PUTATIVE-RELATED-RELATED"/>
    <property type="match status" value="1"/>
</dbReference>
<evidence type="ECO:0000256" key="7">
    <source>
        <dbReference type="ARBA" id="ARBA00023004"/>
    </source>
</evidence>
<dbReference type="GO" id="GO:0008198">
    <property type="term" value="F:ferrous iron binding"/>
    <property type="evidence" value="ECO:0007669"/>
    <property type="project" value="InterPro"/>
</dbReference>
<dbReference type="Gene3D" id="3.10.180.10">
    <property type="entry name" value="2,3-Dihydroxybiphenyl 1,2-Dioxygenase, domain 1"/>
    <property type="match status" value="1"/>
</dbReference>
<dbReference type="InterPro" id="IPR051332">
    <property type="entry name" value="Fosfomycin_Res_Enzymes"/>
</dbReference>
<dbReference type="GO" id="GO:0051213">
    <property type="term" value="F:dioxygenase activity"/>
    <property type="evidence" value="ECO:0007669"/>
    <property type="project" value="UniProtKB-KW"/>
</dbReference>
<evidence type="ECO:0000256" key="4">
    <source>
        <dbReference type="ARBA" id="ARBA00022797"/>
    </source>
</evidence>
<proteinExistence type="inferred from homology"/>
<dbReference type="InterPro" id="IPR000486">
    <property type="entry name" value="Xdiol_ring_cleave_dOase_1/2"/>
</dbReference>
<name>A0A844QE05_9HYPH</name>
<sequence length="181" mass="20629">MSDKFPRLMGLNHVAYRCRDSEETRHFYEDILNMPLIGIVWHDHVPSTGEYCPYFHLFFEMADGGCIAFFDLFDGLGVTNPDDTPGWVNHLALTVESEQALIDAKERLVANGVDVIGPTTHASSKAIYFRDPNGIRLELAYPTASKEQLLTRADEARKILKQRDEIYAGIVKRREKGIYHE</sequence>
<evidence type="ECO:0000256" key="6">
    <source>
        <dbReference type="ARBA" id="ARBA00023002"/>
    </source>
</evidence>